<comment type="caution">
    <text evidence="1">The sequence shown here is derived from an EMBL/GenBank/DDBJ whole genome shotgun (WGS) entry which is preliminary data.</text>
</comment>
<dbReference type="EMBL" id="MPUH01001075">
    <property type="protein sequence ID" value="OMJ70569.1"/>
    <property type="molecule type" value="Genomic_DNA"/>
</dbReference>
<accession>A0A1R2B1D9</accession>
<evidence type="ECO:0000313" key="1">
    <source>
        <dbReference type="EMBL" id="OMJ70569.1"/>
    </source>
</evidence>
<gene>
    <name evidence="1" type="ORF">SteCoe_31424</name>
</gene>
<proteinExistence type="predicted"/>
<reference evidence="1 2" key="1">
    <citation type="submission" date="2016-11" db="EMBL/GenBank/DDBJ databases">
        <title>The macronuclear genome of Stentor coeruleus: a giant cell with tiny introns.</title>
        <authorList>
            <person name="Slabodnick M."/>
            <person name="Ruby J.G."/>
            <person name="Reiff S.B."/>
            <person name="Swart E.C."/>
            <person name="Gosai S."/>
            <person name="Prabakaran S."/>
            <person name="Witkowska E."/>
            <person name="Larue G.E."/>
            <person name="Fisher S."/>
            <person name="Freeman R.M."/>
            <person name="Gunawardena J."/>
            <person name="Chu W."/>
            <person name="Stover N.A."/>
            <person name="Gregory B.D."/>
            <person name="Nowacki M."/>
            <person name="Derisi J."/>
            <person name="Roy S.W."/>
            <person name="Marshall W.F."/>
            <person name="Sood P."/>
        </authorList>
    </citation>
    <scope>NUCLEOTIDE SEQUENCE [LARGE SCALE GENOMIC DNA]</scope>
    <source>
        <strain evidence="1">WM001</strain>
    </source>
</reference>
<evidence type="ECO:0000313" key="2">
    <source>
        <dbReference type="Proteomes" id="UP000187209"/>
    </source>
</evidence>
<name>A0A1R2B1D9_9CILI</name>
<protein>
    <submittedName>
        <fullName evidence="1">Uncharacterized protein</fullName>
    </submittedName>
</protein>
<dbReference type="AlphaFoldDB" id="A0A1R2B1D9"/>
<organism evidence="1 2">
    <name type="scientific">Stentor coeruleus</name>
    <dbReference type="NCBI Taxonomy" id="5963"/>
    <lineage>
        <taxon>Eukaryota</taxon>
        <taxon>Sar</taxon>
        <taxon>Alveolata</taxon>
        <taxon>Ciliophora</taxon>
        <taxon>Postciliodesmatophora</taxon>
        <taxon>Heterotrichea</taxon>
        <taxon>Heterotrichida</taxon>
        <taxon>Stentoridae</taxon>
        <taxon>Stentor</taxon>
    </lineage>
</organism>
<dbReference type="Proteomes" id="UP000187209">
    <property type="component" value="Unassembled WGS sequence"/>
</dbReference>
<keyword evidence="2" id="KW-1185">Reference proteome</keyword>
<sequence length="313" mass="35542">MGCKSSLCKESELYLTQEYHKEPNEKYTGLLITEATDRFTSLKSIISIMCWENIGYRKIAYEWLTEVALWAEENSLSTEDCKNTVNLSSDMEEIYIKHEFNFVRSFHFIKSFAKRNCSNFNDTQFDELENFVFSLRPIGVYAYLRLGKVFDCGLGLEKVLNSAQMNKILAFSDEKESILLWAGSLILTGVSFSAFSLSRTVEFYIFDGHKAQNYLKAISLFEFFAAPIEKDMKEQIFMCKNEAVTAVIEMNANKILSLGIVLHNPDAFWSLANTIGKDTAKAMVPAIKAHLNPSSVGIFLTNEGYGICEICTF</sequence>